<dbReference type="PROSITE" id="PS50113">
    <property type="entry name" value="PAC"/>
    <property type="match status" value="2"/>
</dbReference>
<feature type="domain" description="GGDEF" evidence="4">
    <location>
        <begin position="432"/>
        <end position="566"/>
    </location>
</feature>
<feature type="domain" description="PAC" evidence="3">
    <location>
        <begin position="221"/>
        <end position="273"/>
    </location>
</feature>
<dbReference type="SMART" id="SM00267">
    <property type="entry name" value="GGDEF"/>
    <property type="match status" value="1"/>
</dbReference>
<dbReference type="InterPro" id="IPR013655">
    <property type="entry name" value="PAS_fold_3"/>
</dbReference>
<dbReference type="Pfam" id="PF08447">
    <property type="entry name" value="PAS_3"/>
    <property type="match status" value="2"/>
</dbReference>
<dbReference type="InterPro" id="IPR052155">
    <property type="entry name" value="Biofilm_reg_signaling"/>
</dbReference>
<comment type="caution">
    <text evidence="5">The sequence shown here is derived from an EMBL/GenBank/DDBJ whole genome shotgun (WGS) entry which is preliminary data.</text>
</comment>
<keyword evidence="6" id="KW-1185">Reference proteome</keyword>
<reference evidence="5 6" key="1">
    <citation type="submission" date="2019-03" db="EMBL/GenBank/DDBJ databases">
        <title>Metabolic reconstructions from genomes of highly enriched 'Candidatus Accumulibacter' and 'Candidatus Competibacter' bioreactor populations.</title>
        <authorList>
            <person name="Annavajhala M.K."/>
            <person name="Welles L."/>
            <person name="Abbas B."/>
            <person name="Sorokin D."/>
            <person name="Park H."/>
            <person name="Van Loosdrecht M."/>
            <person name="Chandran K."/>
        </authorList>
    </citation>
    <scope>NUCLEOTIDE SEQUENCE [LARGE SCALE GENOMIC DNA]</scope>
    <source>
        <strain evidence="5 6">SBR_G</strain>
    </source>
</reference>
<accession>A0ABX1TP28</accession>
<gene>
    <name evidence="5" type="ORF">E4P82_19505</name>
</gene>
<evidence type="ECO:0000259" key="4">
    <source>
        <dbReference type="PROSITE" id="PS50887"/>
    </source>
</evidence>
<dbReference type="InterPro" id="IPR000700">
    <property type="entry name" value="PAS-assoc_C"/>
</dbReference>
<dbReference type="NCBIfam" id="TIGR00229">
    <property type="entry name" value="sensory_box"/>
    <property type="match status" value="2"/>
</dbReference>
<dbReference type="Gene3D" id="3.30.450.20">
    <property type="entry name" value="PAS domain"/>
    <property type="match status" value="2"/>
</dbReference>
<dbReference type="SMART" id="SM00086">
    <property type="entry name" value="PAC"/>
    <property type="match status" value="2"/>
</dbReference>
<dbReference type="Proteomes" id="UP000760480">
    <property type="component" value="Unassembled WGS sequence"/>
</dbReference>
<dbReference type="SUPFAM" id="SSF55785">
    <property type="entry name" value="PYP-like sensor domain (PAS domain)"/>
    <property type="match status" value="2"/>
</dbReference>
<keyword evidence="1" id="KW-0812">Transmembrane</keyword>
<dbReference type="CDD" id="cd01949">
    <property type="entry name" value="GGDEF"/>
    <property type="match status" value="1"/>
</dbReference>
<feature type="transmembrane region" description="Helical" evidence="1">
    <location>
        <begin position="32"/>
        <end position="52"/>
    </location>
</feature>
<dbReference type="InterPro" id="IPR000014">
    <property type="entry name" value="PAS"/>
</dbReference>
<organism evidence="5 6">
    <name type="scientific">Candidatus Competibacter phosphatis</name>
    <dbReference type="NCBI Taxonomy" id="221280"/>
    <lineage>
        <taxon>Bacteria</taxon>
        <taxon>Pseudomonadati</taxon>
        <taxon>Pseudomonadota</taxon>
        <taxon>Gammaproteobacteria</taxon>
        <taxon>Candidatus Competibacteraceae</taxon>
        <taxon>Candidatus Competibacter</taxon>
    </lineage>
</organism>
<feature type="transmembrane region" description="Helical" evidence="1">
    <location>
        <begin position="64"/>
        <end position="86"/>
    </location>
</feature>
<dbReference type="InterPro" id="IPR000160">
    <property type="entry name" value="GGDEF_dom"/>
</dbReference>
<dbReference type="PROSITE" id="PS50112">
    <property type="entry name" value="PAS"/>
    <property type="match status" value="2"/>
</dbReference>
<dbReference type="SMART" id="SM00091">
    <property type="entry name" value="PAS"/>
    <property type="match status" value="2"/>
</dbReference>
<dbReference type="EMBL" id="SPMZ01000079">
    <property type="protein sequence ID" value="NMQ21190.1"/>
    <property type="molecule type" value="Genomic_DNA"/>
</dbReference>
<dbReference type="InterPro" id="IPR001610">
    <property type="entry name" value="PAC"/>
</dbReference>
<dbReference type="Gene3D" id="3.30.70.270">
    <property type="match status" value="1"/>
</dbReference>
<dbReference type="CDD" id="cd00130">
    <property type="entry name" value="PAS"/>
    <property type="match status" value="2"/>
</dbReference>
<dbReference type="InterPro" id="IPR043128">
    <property type="entry name" value="Rev_trsase/Diguanyl_cyclase"/>
</dbReference>
<dbReference type="Pfam" id="PF00990">
    <property type="entry name" value="GGDEF"/>
    <property type="match status" value="1"/>
</dbReference>
<feature type="domain" description="PAS" evidence="2">
    <location>
        <begin position="274"/>
        <end position="344"/>
    </location>
</feature>
<sequence>MHLLGREWSARGLRVQVAPPAGVKGRGRCIRLLGLLLLVCAVGGWPPILLATAETTAGVARGSFGLWAGGTLILLGLIGVLAAMFFSQRSRFKVARDHLEAQVVALESQHGALETWLENQRLSGEHRQTELKAEIEHQRQAVAALRDSEYRFRNLSQQLPVGVFLVDVEGRCQYVNERWCQMSGLTAEQATGLPWMQFVHPDEREQVLRDWRTAVEQESGFAADHRLRGPSGRVAWLSTHIVPLRDRASRIVSYLGVNVDIAGFKRTEETLRASETRFRSYFELSLVGVALTGSDKRWWEVNDRLCEILGYRREQLLRLSWAEQTHPDDLDVDIAQFERVMARRIDGYSLDKRFLRPDGVLVYASVSTRCVRRSNGMVDHFVTVVQDITERKQAEERIRKLAHHDALTGLPNRELLTDRLLQAVARADRDHTQVGVLLVDLDLFKRINDTLGHSVGDQLLREVAARLQKCVRPGDTVSRQGGDEFAIVLPDLTNANGDAARIAQRILNMVARPCALDEKELHASCSIGISVFPRDGRGAESLLKKRRCRPVPGQGHGAKQLSVLSVGCHRAGPRAVGLGK</sequence>
<proteinExistence type="predicted"/>
<feature type="domain" description="PAS" evidence="2">
    <location>
        <begin position="148"/>
        <end position="218"/>
    </location>
</feature>
<name>A0ABX1TP28_9GAMM</name>
<evidence type="ECO:0000313" key="5">
    <source>
        <dbReference type="EMBL" id="NMQ21190.1"/>
    </source>
</evidence>
<keyword evidence="1" id="KW-0472">Membrane</keyword>
<feature type="domain" description="PAC" evidence="3">
    <location>
        <begin position="348"/>
        <end position="400"/>
    </location>
</feature>
<dbReference type="SUPFAM" id="SSF55073">
    <property type="entry name" value="Nucleotide cyclase"/>
    <property type="match status" value="1"/>
</dbReference>
<dbReference type="NCBIfam" id="TIGR00254">
    <property type="entry name" value="GGDEF"/>
    <property type="match status" value="1"/>
</dbReference>
<dbReference type="PANTHER" id="PTHR44757:SF2">
    <property type="entry name" value="BIOFILM ARCHITECTURE MAINTENANCE PROTEIN MBAA"/>
    <property type="match status" value="1"/>
</dbReference>
<protein>
    <submittedName>
        <fullName evidence="5">GGDEF domain-containing protein</fullName>
    </submittedName>
</protein>
<evidence type="ECO:0000256" key="1">
    <source>
        <dbReference type="SAM" id="Phobius"/>
    </source>
</evidence>
<evidence type="ECO:0000259" key="3">
    <source>
        <dbReference type="PROSITE" id="PS50113"/>
    </source>
</evidence>
<dbReference type="PROSITE" id="PS50887">
    <property type="entry name" value="GGDEF"/>
    <property type="match status" value="1"/>
</dbReference>
<dbReference type="InterPro" id="IPR035965">
    <property type="entry name" value="PAS-like_dom_sf"/>
</dbReference>
<dbReference type="InterPro" id="IPR029787">
    <property type="entry name" value="Nucleotide_cyclase"/>
</dbReference>
<dbReference type="PANTHER" id="PTHR44757">
    <property type="entry name" value="DIGUANYLATE CYCLASE DGCP"/>
    <property type="match status" value="1"/>
</dbReference>
<evidence type="ECO:0000259" key="2">
    <source>
        <dbReference type="PROSITE" id="PS50112"/>
    </source>
</evidence>
<evidence type="ECO:0000313" key="6">
    <source>
        <dbReference type="Proteomes" id="UP000760480"/>
    </source>
</evidence>
<keyword evidence="1" id="KW-1133">Transmembrane helix</keyword>